<reference evidence="2 3" key="1">
    <citation type="submission" date="2019-03" db="EMBL/GenBank/DDBJ databases">
        <title>Genomic Encyclopedia of Type Strains, Phase IV (KMG-IV): sequencing the most valuable type-strain genomes for metagenomic binning, comparative biology and taxonomic classification.</title>
        <authorList>
            <person name="Goeker M."/>
        </authorList>
    </citation>
    <scope>NUCLEOTIDE SEQUENCE [LARGE SCALE GENOMIC DNA]</scope>
    <source>
        <strain evidence="2 3">DSM 24979</strain>
    </source>
</reference>
<organism evidence="2 3">
    <name type="scientific">Thermolongibacillus altinsuensis</name>
    <dbReference type="NCBI Taxonomy" id="575256"/>
    <lineage>
        <taxon>Bacteria</taxon>
        <taxon>Bacillati</taxon>
        <taxon>Bacillota</taxon>
        <taxon>Bacilli</taxon>
        <taxon>Bacillales</taxon>
        <taxon>Anoxybacillaceae</taxon>
        <taxon>Thermolongibacillus</taxon>
    </lineage>
</organism>
<keyword evidence="1" id="KW-0812">Transmembrane</keyword>
<sequence length="118" mass="13477">MKVAWFFLSFVPVPFLFHFYEYGQHSQRKEAPFLMIGFLLAIILAGVAATQVKIILVFLINLITMIFSLFLAASFIPNDPYWFTVVGRNGAVVFIAIIYLIGQLLVRWIVRVAGRNHV</sequence>
<proteinExistence type="predicted"/>
<dbReference type="AlphaFoldDB" id="A0A4R1QR65"/>
<keyword evidence="1" id="KW-0472">Membrane</keyword>
<name>A0A4R1QR65_9BACL</name>
<dbReference type="EMBL" id="SLUL01000001">
    <property type="protein sequence ID" value="TCL53294.1"/>
    <property type="molecule type" value="Genomic_DNA"/>
</dbReference>
<accession>A0A4R1QR65</accession>
<protein>
    <submittedName>
        <fullName evidence="2">Uncharacterized protein</fullName>
    </submittedName>
</protein>
<evidence type="ECO:0000256" key="1">
    <source>
        <dbReference type="SAM" id="Phobius"/>
    </source>
</evidence>
<gene>
    <name evidence="2" type="ORF">EDD69_101302</name>
</gene>
<comment type="caution">
    <text evidence="2">The sequence shown here is derived from an EMBL/GenBank/DDBJ whole genome shotgun (WGS) entry which is preliminary data.</text>
</comment>
<feature type="transmembrane region" description="Helical" evidence="1">
    <location>
        <begin position="31"/>
        <end position="49"/>
    </location>
</feature>
<keyword evidence="3" id="KW-1185">Reference proteome</keyword>
<feature type="transmembrane region" description="Helical" evidence="1">
    <location>
        <begin position="91"/>
        <end position="110"/>
    </location>
</feature>
<evidence type="ECO:0000313" key="2">
    <source>
        <dbReference type="EMBL" id="TCL53294.1"/>
    </source>
</evidence>
<evidence type="ECO:0000313" key="3">
    <source>
        <dbReference type="Proteomes" id="UP000295658"/>
    </source>
</evidence>
<feature type="transmembrane region" description="Helical" evidence="1">
    <location>
        <begin position="56"/>
        <end position="76"/>
    </location>
</feature>
<dbReference type="Proteomes" id="UP000295658">
    <property type="component" value="Unassembled WGS sequence"/>
</dbReference>
<keyword evidence="1" id="KW-1133">Transmembrane helix</keyword>